<dbReference type="GO" id="GO:0000502">
    <property type="term" value="C:proteasome complex"/>
    <property type="evidence" value="ECO:0007669"/>
    <property type="project" value="UniProtKB-KW"/>
</dbReference>
<dbReference type="GO" id="GO:0005737">
    <property type="term" value="C:cytoplasm"/>
    <property type="evidence" value="ECO:0007669"/>
    <property type="project" value="UniProtKB-SubCell"/>
</dbReference>
<keyword evidence="7 11" id="KW-0647">Proteasome</keyword>
<keyword evidence="8" id="KW-0539">Nucleus</keyword>
<keyword evidence="5 9" id="KW-0547">Nucleotide-binding</keyword>
<comment type="similarity">
    <text evidence="3 9">Belongs to the AAA ATPase family.</text>
</comment>
<dbReference type="InterPro" id="IPR003593">
    <property type="entry name" value="AAA+_ATPase"/>
</dbReference>
<organism evidence="11 12">
    <name type="scientific">Clonorchis sinensis</name>
    <name type="common">Chinese liver fluke</name>
    <dbReference type="NCBI Taxonomy" id="79923"/>
    <lineage>
        <taxon>Eukaryota</taxon>
        <taxon>Metazoa</taxon>
        <taxon>Spiralia</taxon>
        <taxon>Lophotrochozoa</taxon>
        <taxon>Platyhelminthes</taxon>
        <taxon>Trematoda</taxon>
        <taxon>Digenea</taxon>
        <taxon>Opisthorchiida</taxon>
        <taxon>Opisthorchiata</taxon>
        <taxon>Opisthorchiidae</taxon>
        <taxon>Clonorchis</taxon>
    </lineage>
</organism>
<reference evidence="11" key="1">
    <citation type="journal article" date="2011" name="Genome Biol.">
        <title>The draft genome of the carcinogenic human liver fluke Clonorchis sinensis.</title>
        <authorList>
            <person name="Wang X."/>
            <person name="Chen W."/>
            <person name="Huang Y."/>
            <person name="Sun J."/>
            <person name="Men J."/>
            <person name="Liu H."/>
            <person name="Luo F."/>
            <person name="Guo L."/>
            <person name="Lv X."/>
            <person name="Deng C."/>
            <person name="Zhou C."/>
            <person name="Fan Y."/>
            <person name="Li X."/>
            <person name="Huang L."/>
            <person name="Hu Y."/>
            <person name="Liang C."/>
            <person name="Hu X."/>
            <person name="Xu J."/>
            <person name="Yu X."/>
        </authorList>
    </citation>
    <scope>NUCLEOTIDE SEQUENCE [LARGE SCALE GENOMIC DNA]</scope>
    <source>
        <strain evidence="11">Henan</strain>
    </source>
</reference>
<keyword evidence="4" id="KW-0963">Cytoplasm</keyword>
<dbReference type="AlphaFoldDB" id="H2KSR5"/>
<keyword evidence="12" id="KW-1185">Reference proteome</keyword>
<dbReference type="InterPro" id="IPR032501">
    <property type="entry name" value="Prot_ATP_ID_OB_2nd"/>
</dbReference>
<dbReference type="SUPFAM" id="SSF52540">
    <property type="entry name" value="P-loop containing nucleoside triphosphate hydrolases"/>
    <property type="match status" value="1"/>
</dbReference>
<evidence type="ECO:0000256" key="5">
    <source>
        <dbReference type="ARBA" id="ARBA00022741"/>
    </source>
</evidence>
<sequence length="439" mass="49571">MTAVEKPVWDDVEEEVIEEVMRMSNDELVNRGRLLDAEIRFMKSELHHVDHEIKMKQAKVKESKSKIKMNKALPYLVANVVEVSLWFHLCFISQLLDVSPQDQEREDGANVDLDSLRKGKCAVIKTSTRQTYFLPVIGLVPAEELKPGDLVGVNKDTYLILEKLPPEFDSRVKAMEVDERPTERYSDIGGLDKQIQELIEAVVLPMTHKDRFEAIGIQPPKGVLLYGPPGTGKTLLARACAAQTKSTFLKLAGPQLVQMFIGDGAKLVRDAFQLAKEKEPSILFIDELDAIGTKRFDSERAGDREVQRTMLELLNQLDGFQPNHNIKVIAATNRVDILDPALLRSGRLDRKIEFPAPNEEARARIMQIHSRKMNVNKDVNFEELARCTDDFNGAQCKAVCVEAGMIALRRSASEITHEDYMDAILEVQAKKKTNLNYYA</sequence>
<evidence type="ECO:0000313" key="12">
    <source>
        <dbReference type="Proteomes" id="UP000008909"/>
    </source>
</evidence>
<dbReference type="Gene3D" id="1.10.8.60">
    <property type="match status" value="1"/>
</dbReference>
<comment type="subcellular location">
    <subcellularLocation>
        <location evidence="2">Cytoplasm</location>
    </subcellularLocation>
    <subcellularLocation>
        <location evidence="1">Nucleus</location>
    </subcellularLocation>
</comment>
<dbReference type="PANTHER" id="PTHR23073">
    <property type="entry name" value="26S PROTEASOME REGULATORY SUBUNIT"/>
    <property type="match status" value="1"/>
</dbReference>
<dbReference type="Pfam" id="PF16450">
    <property type="entry name" value="Prot_ATP_ID_OB_C"/>
    <property type="match status" value="1"/>
</dbReference>
<dbReference type="InterPro" id="IPR003959">
    <property type="entry name" value="ATPase_AAA_core"/>
</dbReference>
<keyword evidence="6 9" id="KW-0067">ATP-binding</keyword>
<dbReference type="InterPro" id="IPR041569">
    <property type="entry name" value="AAA_lid_3"/>
</dbReference>
<name>H2KSR5_CLOSI</name>
<protein>
    <submittedName>
        <fullName evidence="11">26S proteasome regulatory subunit T5</fullName>
    </submittedName>
</protein>
<evidence type="ECO:0000256" key="1">
    <source>
        <dbReference type="ARBA" id="ARBA00004123"/>
    </source>
</evidence>
<evidence type="ECO:0000256" key="4">
    <source>
        <dbReference type="ARBA" id="ARBA00022490"/>
    </source>
</evidence>
<dbReference type="Gene3D" id="3.40.50.300">
    <property type="entry name" value="P-loop containing nucleotide triphosphate hydrolases"/>
    <property type="match status" value="1"/>
</dbReference>
<dbReference type="Gene3D" id="2.40.50.140">
    <property type="entry name" value="Nucleic acid-binding proteins"/>
    <property type="match status" value="1"/>
</dbReference>
<dbReference type="Pfam" id="PF00004">
    <property type="entry name" value="AAA"/>
    <property type="match status" value="1"/>
</dbReference>
<evidence type="ECO:0000256" key="2">
    <source>
        <dbReference type="ARBA" id="ARBA00004496"/>
    </source>
</evidence>
<feature type="domain" description="AAA+ ATPase" evidence="10">
    <location>
        <begin position="219"/>
        <end position="358"/>
    </location>
</feature>
<proteinExistence type="inferred from homology"/>
<evidence type="ECO:0000256" key="8">
    <source>
        <dbReference type="ARBA" id="ARBA00023242"/>
    </source>
</evidence>
<gene>
    <name evidence="11" type="ORF">CLF_110050</name>
</gene>
<dbReference type="FunFam" id="2.40.50.140:FF:000056">
    <property type="entry name" value="26S protease regulatory subunit 6A"/>
    <property type="match status" value="1"/>
</dbReference>
<dbReference type="Proteomes" id="UP000008909">
    <property type="component" value="Unassembled WGS sequence"/>
</dbReference>
<dbReference type="InterPro" id="IPR003960">
    <property type="entry name" value="ATPase_AAA_CS"/>
</dbReference>
<evidence type="ECO:0000259" key="10">
    <source>
        <dbReference type="SMART" id="SM00382"/>
    </source>
</evidence>
<reference key="2">
    <citation type="submission" date="2011-10" db="EMBL/GenBank/DDBJ databases">
        <title>The genome and transcriptome sequence of Clonorchis sinensis provide insights into the carcinogenic liver fluke.</title>
        <authorList>
            <person name="Wang X."/>
            <person name="Huang Y."/>
            <person name="Chen W."/>
            <person name="Liu H."/>
            <person name="Guo L."/>
            <person name="Chen Y."/>
            <person name="Luo F."/>
            <person name="Zhou W."/>
            <person name="Sun J."/>
            <person name="Mao Q."/>
            <person name="Liang P."/>
            <person name="Zhou C."/>
            <person name="Tian Y."/>
            <person name="Men J."/>
            <person name="Lv X."/>
            <person name="Huang L."/>
            <person name="Zhou J."/>
            <person name="Hu Y."/>
            <person name="Li R."/>
            <person name="Zhang F."/>
            <person name="Lei H."/>
            <person name="Li X."/>
            <person name="Hu X."/>
            <person name="Liang C."/>
            <person name="Xu J."/>
            <person name="Wu Z."/>
            <person name="Yu X."/>
        </authorList>
    </citation>
    <scope>NUCLEOTIDE SEQUENCE</scope>
    <source>
        <strain>Henan</strain>
    </source>
</reference>
<evidence type="ECO:0000256" key="6">
    <source>
        <dbReference type="ARBA" id="ARBA00022840"/>
    </source>
</evidence>
<dbReference type="GO" id="GO:0016887">
    <property type="term" value="F:ATP hydrolysis activity"/>
    <property type="evidence" value="ECO:0007669"/>
    <property type="project" value="InterPro"/>
</dbReference>
<evidence type="ECO:0000256" key="3">
    <source>
        <dbReference type="ARBA" id="ARBA00006914"/>
    </source>
</evidence>
<dbReference type="InterPro" id="IPR027417">
    <property type="entry name" value="P-loop_NTPase"/>
</dbReference>
<dbReference type="GO" id="GO:0005524">
    <property type="term" value="F:ATP binding"/>
    <property type="evidence" value="ECO:0007669"/>
    <property type="project" value="UniProtKB-KW"/>
</dbReference>
<dbReference type="EMBL" id="DF143474">
    <property type="protein sequence ID" value="GAA29771.2"/>
    <property type="molecule type" value="Genomic_DNA"/>
</dbReference>
<dbReference type="FunFam" id="1.10.8.60:FF:000009">
    <property type="entry name" value="26S protease regulatory subunit 6A"/>
    <property type="match status" value="1"/>
</dbReference>
<evidence type="ECO:0000256" key="9">
    <source>
        <dbReference type="RuleBase" id="RU003651"/>
    </source>
</evidence>
<evidence type="ECO:0000313" key="11">
    <source>
        <dbReference type="EMBL" id="GAA29771.2"/>
    </source>
</evidence>
<dbReference type="InterPro" id="IPR012340">
    <property type="entry name" value="NA-bd_OB-fold"/>
</dbReference>
<dbReference type="InterPro" id="IPR050221">
    <property type="entry name" value="26S_Proteasome_ATPase"/>
</dbReference>
<evidence type="ECO:0000256" key="7">
    <source>
        <dbReference type="ARBA" id="ARBA00022942"/>
    </source>
</evidence>
<dbReference type="GO" id="GO:0005634">
    <property type="term" value="C:nucleus"/>
    <property type="evidence" value="ECO:0007669"/>
    <property type="project" value="UniProtKB-SubCell"/>
</dbReference>
<dbReference type="Pfam" id="PF17862">
    <property type="entry name" value="AAA_lid_3"/>
    <property type="match status" value="1"/>
</dbReference>
<accession>H2KSR5</accession>
<dbReference type="FunFam" id="3.40.50.300:FF:000037">
    <property type="entry name" value="26S protease regulatory subunit 6A"/>
    <property type="match status" value="1"/>
</dbReference>
<dbReference type="SMART" id="SM00382">
    <property type="entry name" value="AAA"/>
    <property type="match status" value="1"/>
</dbReference>
<dbReference type="PROSITE" id="PS00674">
    <property type="entry name" value="AAA"/>
    <property type="match status" value="1"/>
</dbReference>